<dbReference type="PROSITE" id="PS50977">
    <property type="entry name" value="HTH_TETR_2"/>
    <property type="match status" value="1"/>
</dbReference>
<feature type="DNA-binding region" description="H-T-H motif" evidence="4">
    <location>
        <begin position="33"/>
        <end position="52"/>
    </location>
</feature>
<dbReference type="Gene3D" id="1.10.357.10">
    <property type="entry name" value="Tetracycline Repressor, domain 2"/>
    <property type="match status" value="1"/>
</dbReference>
<dbReference type="Proteomes" id="UP000553706">
    <property type="component" value="Unassembled WGS sequence"/>
</dbReference>
<evidence type="ECO:0000313" key="6">
    <source>
        <dbReference type="EMBL" id="MBB5373015.1"/>
    </source>
</evidence>
<dbReference type="RefSeq" id="WP_183266039.1">
    <property type="nucleotide sequence ID" value="NZ_JACHFJ010000004.1"/>
</dbReference>
<dbReference type="Gene3D" id="1.10.10.60">
    <property type="entry name" value="Homeodomain-like"/>
    <property type="match status" value="1"/>
</dbReference>
<evidence type="ECO:0000256" key="4">
    <source>
        <dbReference type="PROSITE-ProRule" id="PRU00335"/>
    </source>
</evidence>
<sequence length="196" mass="22206">MARTQSADYDKRRDMIRDVAAELYAKKGFLGASIAAVAEACDTSKSLIYHYYPSKEDILFDVMDTHVQMLVEAAQRVEAEGGAPETRLRHLAHELMRLYNGAQVDQKILLNELSNLPPERRAEIVRQQRLVIDVVDRLLIELRPHLSDNPTLRRPIVMMFFGMLNWTHIWFDPNGPVKSGAIADMATDMFLGGLPA</sequence>
<accession>A0A840VIK2</accession>
<dbReference type="GO" id="GO:0003700">
    <property type="term" value="F:DNA-binding transcription factor activity"/>
    <property type="evidence" value="ECO:0007669"/>
    <property type="project" value="TreeGrafter"/>
</dbReference>
<dbReference type="InterPro" id="IPR041490">
    <property type="entry name" value="KstR2_TetR_C"/>
</dbReference>
<dbReference type="SUPFAM" id="SSF46689">
    <property type="entry name" value="Homeodomain-like"/>
    <property type="match status" value="1"/>
</dbReference>
<protein>
    <submittedName>
        <fullName evidence="6">AcrR family transcriptional regulator</fullName>
    </submittedName>
</protein>
<keyword evidence="7" id="KW-1185">Reference proteome</keyword>
<dbReference type="InterPro" id="IPR036271">
    <property type="entry name" value="Tet_transcr_reg_TetR-rel_C_sf"/>
</dbReference>
<dbReference type="AlphaFoldDB" id="A0A840VIK2"/>
<comment type="caution">
    <text evidence="6">The sequence shown here is derived from an EMBL/GenBank/DDBJ whole genome shotgun (WGS) entry which is preliminary data.</text>
</comment>
<keyword evidence="3" id="KW-0804">Transcription</keyword>
<dbReference type="InterPro" id="IPR009057">
    <property type="entry name" value="Homeodomain-like_sf"/>
</dbReference>
<dbReference type="PANTHER" id="PTHR30055">
    <property type="entry name" value="HTH-TYPE TRANSCRIPTIONAL REGULATOR RUTR"/>
    <property type="match status" value="1"/>
</dbReference>
<dbReference type="Pfam" id="PF17932">
    <property type="entry name" value="TetR_C_24"/>
    <property type="match status" value="1"/>
</dbReference>
<proteinExistence type="predicted"/>
<gene>
    <name evidence="6" type="ORF">HNP71_001273</name>
</gene>
<organism evidence="6 7">
    <name type="scientific">Acidocella aromatica</name>
    <dbReference type="NCBI Taxonomy" id="1303579"/>
    <lineage>
        <taxon>Bacteria</taxon>
        <taxon>Pseudomonadati</taxon>
        <taxon>Pseudomonadota</taxon>
        <taxon>Alphaproteobacteria</taxon>
        <taxon>Acetobacterales</taxon>
        <taxon>Acidocellaceae</taxon>
        <taxon>Acidocella</taxon>
    </lineage>
</organism>
<evidence type="ECO:0000313" key="7">
    <source>
        <dbReference type="Proteomes" id="UP000553706"/>
    </source>
</evidence>
<dbReference type="EMBL" id="JACHFJ010000004">
    <property type="protein sequence ID" value="MBB5373015.1"/>
    <property type="molecule type" value="Genomic_DNA"/>
</dbReference>
<reference evidence="6 7" key="1">
    <citation type="submission" date="2020-08" db="EMBL/GenBank/DDBJ databases">
        <title>Genomic Encyclopedia of Type Strains, Phase IV (KMG-IV): sequencing the most valuable type-strain genomes for metagenomic binning, comparative biology and taxonomic classification.</title>
        <authorList>
            <person name="Goeker M."/>
        </authorList>
    </citation>
    <scope>NUCLEOTIDE SEQUENCE [LARGE SCALE GENOMIC DNA]</scope>
    <source>
        <strain evidence="6 7">DSM 27026</strain>
    </source>
</reference>
<dbReference type="PRINTS" id="PR00455">
    <property type="entry name" value="HTHTETR"/>
</dbReference>
<dbReference type="GO" id="GO:0000976">
    <property type="term" value="F:transcription cis-regulatory region binding"/>
    <property type="evidence" value="ECO:0007669"/>
    <property type="project" value="TreeGrafter"/>
</dbReference>
<dbReference type="InterPro" id="IPR050109">
    <property type="entry name" value="HTH-type_TetR-like_transc_reg"/>
</dbReference>
<name>A0A840VIK2_9PROT</name>
<dbReference type="SUPFAM" id="SSF48498">
    <property type="entry name" value="Tetracyclin repressor-like, C-terminal domain"/>
    <property type="match status" value="1"/>
</dbReference>
<keyword evidence="1" id="KW-0805">Transcription regulation</keyword>
<feature type="domain" description="HTH tetR-type" evidence="5">
    <location>
        <begin position="10"/>
        <end position="70"/>
    </location>
</feature>
<dbReference type="Pfam" id="PF00440">
    <property type="entry name" value="TetR_N"/>
    <property type="match status" value="1"/>
</dbReference>
<evidence type="ECO:0000256" key="3">
    <source>
        <dbReference type="ARBA" id="ARBA00023163"/>
    </source>
</evidence>
<evidence type="ECO:0000256" key="2">
    <source>
        <dbReference type="ARBA" id="ARBA00023125"/>
    </source>
</evidence>
<keyword evidence="2 4" id="KW-0238">DNA-binding</keyword>
<dbReference type="PANTHER" id="PTHR30055:SF234">
    <property type="entry name" value="HTH-TYPE TRANSCRIPTIONAL REGULATOR BETI"/>
    <property type="match status" value="1"/>
</dbReference>
<evidence type="ECO:0000256" key="1">
    <source>
        <dbReference type="ARBA" id="ARBA00023015"/>
    </source>
</evidence>
<evidence type="ECO:0000259" key="5">
    <source>
        <dbReference type="PROSITE" id="PS50977"/>
    </source>
</evidence>
<dbReference type="InterPro" id="IPR001647">
    <property type="entry name" value="HTH_TetR"/>
</dbReference>